<feature type="non-terminal residue" evidence="1">
    <location>
        <position position="1"/>
    </location>
</feature>
<reference evidence="1 2" key="1">
    <citation type="submission" date="2021-06" db="EMBL/GenBank/DDBJ databases">
        <authorList>
            <person name="Palmer J.M."/>
        </authorList>
    </citation>
    <scope>NUCLEOTIDE SEQUENCE [LARGE SCALE GENOMIC DNA]</scope>
    <source>
        <strain evidence="2">if_2019</strain>
        <tissue evidence="1">Muscle</tissue>
    </source>
</reference>
<sequence>PCWGNVNGVTTACQAGRGYTTEQKTKERKKGETVQERIDMEGEKQERTCKLKPRMEAMKGEKIMSRKRCRGANQMKKFNAEQSVVLTWRLSRSDIECTH</sequence>
<proteinExistence type="predicted"/>
<keyword evidence="2" id="KW-1185">Reference proteome</keyword>
<accession>A0ABV0UW09</accession>
<name>A0ABV0UW09_9TELE</name>
<evidence type="ECO:0000313" key="1">
    <source>
        <dbReference type="EMBL" id="MEQ2248017.1"/>
    </source>
</evidence>
<protein>
    <submittedName>
        <fullName evidence="1">Uncharacterized protein</fullName>
    </submittedName>
</protein>
<evidence type="ECO:0000313" key="2">
    <source>
        <dbReference type="Proteomes" id="UP001482620"/>
    </source>
</evidence>
<dbReference type="Proteomes" id="UP001482620">
    <property type="component" value="Unassembled WGS sequence"/>
</dbReference>
<organism evidence="1 2">
    <name type="scientific">Ilyodon furcidens</name>
    <name type="common">goldbreast splitfin</name>
    <dbReference type="NCBI Taxonomy" id="33524"/>
    <lineage>
        <taxon>Eukaryota</taxon>
        <taxon>Metazoa</taxon>
        <taxon>Chordata</taxon>
        <taxon>Craniata</taxon>
        <taxon>Vertebrata</taxon>
        <taxon>Euteleostomi</taxon>
        <taxon>Actinopterygii</taxon>
        <taxon>Neopterygii</taxon>
        <taxon>Teleostei</taxon>
        <taxon>Neoteleostei</taxon>
        <taxon>Acanthomorphata</taxon>
        <taxon>Ovalentaria</taxon>
        <taxon>Atherinomorphae</taxon>
        <taxon>Cyprinodontiformes</taxon>
        <taxon>Goodeidae</taxon>
        <taxon>Ilyodon</taxon>
    </lineage>
</organism>
<dbReference type="EMBL" id="JAHRIQ010082389">
    <property type="protein sequence ID" value="MEQ2248017.1"/>
    <property type="molecule type" value="Genomic_DNA"/>
</dbReference>
<comment type="caution">
    <text evidence="1">The sequence shown here is derived from an EMBL/GenBank/DDBJ whole genome shotgun (WGS) entry which is preliminary data.</text>
</comment>
<gene>
    <name evidence="1" type="ORF">ILYODFUR_014977</name>
</gene>